<comment type="similarity">
    <text evidence="2">Belongs to the PIEZO (TC 1.A.75) family.</text>
</comment>
<dbReference type="Proteomes" id="UP000326939">
    <property type="component" value="Chromosome 5"/>
</dbReference>
<feature type="transmembrane region" description="Helical" evidence="6">
    <location>
        <begin position="625"/>
        <end position="644"/>
    </location>
</feature>
<feature type="transmembrane region" description="Helical" evidence="6">
    <location>
        <begin position="932"/>
        <end position="950"/>
    </location>
</feature>
<feature type="transmembrane region" description="Helical" evidence="6">
    <location>
        <begin position="195"/>
        <end position="213"/>
    </location>
</feature>
<feature type="transmembrane region" description="Helical" evidence="6">
    <location>
        <begin position="456"/>
        <end position="477"/>
    </location>
</feature>
<sequence>MFLAGHCSKILISICLDFSTALLCGGQCRQPQPQCCGDFIVEKGGAMRGFVSGFVLPMLLLAVLFYQLNPSLFHPAALFNWSLISLADLLAFLFIQHSAPKNGKQLMLYIEDYQPFANCFMFLKSNFPHWLIGLQSRRKSLVPWCTLTLSSLAILSNATFHIIWAIKGDDWSVAEAQWVNLVGFRSVQSWGSPSLPYFLVIHILAAFAAVIEVHRSRFDQDLWDSPEITIGSHLRVLCCLLLPGVQLVVGISHPSWASLPFFICSCIGLVNWSLTSNFLGLFQWWRYLFMYAGLNIFLLYVYQLPIEVSGTIECVAGFIGLYKIPARPELSEICSGLSLLLFYIMLSWIRCDLTEMNFIMSTRENNLNERLLPLKHSFFISETRSGVRNTNVLLRGAVFRTFSVNFFTYGFPISLFALSFWSFHFASLCAFGLLAYVGYILYAFPSLFHLHRLNGLLLVFILLWATSTYIFNVAFTVLNKKMWKDVEIWETIGLWHYPIPGFYLLAQFCLGVLVSLVNLVNNSVFLYLSDEDRELSNHDFVVEESEETKVLIVATITWGLRKSSRAIALLLIFLIALKPAGFIHSVYSKLKRCTNFCQFLLHESVIFFLMYLLSHSISREIRQSLVLLCEAHFAMLYILQLNLISEVLKQKFSFITELLSQLGFLSQTSTGDFLKIAALACICTIHNHGFEMLSSFSAVVQNTPCPLIGLTILRAGLIKSVLLSIHTSRPTQNHDNNSSHVYRSCGTPIAFLTILLSVYQVRPNFISFGYLFFLLFWVIGRQLVGKTKKRLWLPLKVYAVVVFILIYGLSVFSSFRTWLSGMVDVSLAFAYKPEASILENIWVYLAVLIVMQLYSYERRESQNSQSRNVNAPKKYPLIFMKRLMILHSEKILSLSLFYASLSPVSAFGFLYLVGLVVCSTLPKSSRSPSKLFIVYSGLLVMIEYLFQLLIDQDRILSGQKQSSLFLFLGLRLYKPSFLGLESGLRGKVLVIASCILQYNAFRWLEKRPCSFENVGKGEEPCALFGTSEKVSIETAESKLSTSAKVPSEKRKETRCNSWPSLSTFDPQGPDTASHGTGITESYTQKYLCISGSSRGGHKLNRKRIRILRKERLHMQIATLKVFLKFWIENMFNVYGLEINMIALLLGSFSVLNFISLLYVASLATCILLPRGVVQKLWPKFVVLFGSVTTLEYLASWRTSWKQHALGDGQLPCNDCWRSSDTCFNHCRKCWLGTLVDDPRMLISYYLVFMLSCFKFRADRLSSFSVLKTYQQMMSRYKNSSLSDLSFETKCLWTILDYLRLYSYCHLLDLVLALILITGTLEFDILHLGYLGFALVFFRMRLEILKRKNEIFKFLRMYNFALIVLSLAYQSPFAGDFCEGNCETIDYISEVVGFHKYDYGFRITSRSALVEIIIFMLVALQSFMFAAQDFDHVSRYLEAEQIDTIINEQEKRAAWKTAQLHQIRKSEEQKRLRNLQVEKMKSEMLNLQTQLHSINTCANCGEIQNEGIRQRRNSSLNTDAANSILENLEINFKKQPGDLSSDLIYSFDMNESLRSERFGSSSSVNSRNHSMDFLGDIIELNNRADSYEFWDSHKRDGERFRVKRNPLVSVVHLFRDGVSQAKYVGKMAVSNLVTFFNIKHEEPDSSDDSSDGDIYYEIENQNIGSEPIEPAFSTLSDSVLTTSAYRQIQMILLYMWDQMRSNNDIVCYCCFVLIFLWNFSLLSMVYPAVLFLYALCVNTGPLSMFWVIMLIYTEMCIFVQYLYQIIIQHCGLTFNISLLQELGFPAHKILSSFVISNLPLFLVYLFTLLQTSITARDRTIADARSQKRNNFQEEVAQGCMGRIETLLLSAKNVMKLLIRSLFRYWKSLTQGAETPPYFVQVSMKVDLWPEDGIQPERIKSGINKLLEVMHNKRCQKRNHLHSVSNVRVQSIEKSPENDNIALAVFEVLCASPLTGCTNVDLYKSLTPAADVAYEILEAQRAGIVREIRFPYPILSVIGGGKKDIDLYAYVFCADLAVFFLVAIFYHSVIKNNSEFLEVYQLEDQFPKEFVFILMVIFFLIVLDRVIYLCSFATGKVLFYLFNLALFTYSVTEYAWYTEPQHRHAGRLALRAIYLTKAISLALQAIQIRFGVPHESTLYRQFLTSSISRINHMGFRVYRALPFLYELRCVLDWSCTTTSLTMYDWLKLEDIHASLFLVKCDAVLNREKHRQGEKQPKRTKFCNGICLFFVLLCVIWTPMLMYSSGNPTNIANPIKDASIRIDIKTLSGRLTLFETTLCEKISWDELDSHDDLDPQGYLSEYNEKDIQLICCQADASTLWHVPPVVQTRYMRSLRLNMDIIFSWQLTRDRPKGKEVVRYELIVQDEDLPTYSEVMEVLNGTTNSFRIFNVYPRYFRVTGSGEVRLLEQSVDLVSGDLVLNRGNPEWWSFHDIDLSSGCGQFGGPMAIIVSEETPQGILGETLSKFSIWGLYITFVLAVGRFIRLQCADLRMRIPFENLPSCDRLMAICEDIYAARAEGELEVEEVLYWTLVKIYRSPHMLLEYTKPD</sequence>
<evidence type="ECO:0000313" key="13">
    <source>
        <dbReference type="Proteomes" id="UP000326939"/>
    </source>
</evidence>
<dbReference type="GO" id="GO:0042391">
    <property type="term" value="P:regulation of membrane potential"/>
    <property type="evidence" value="ECO:0007669"/>
    <property type="project" value="TreeGrafter"/>
</dbReference>
<feature type="transmembrane region" description="Helical" evidence="6">
    <location>
        <begin position="497"/>
        <end position="520"/>
    </location>
</feature>
<feature type="transmembrane region" description="Helical" evidence="6">
    <location>
        <begin position="49"/>
        <end position="66"/>
    </location>
</feature>
<dbReference type="Pfam" id="PF24874">
    <property type="entry name" value="Piezo_THU9_anchor"/>
    <property type="match status" value="1"/>
</dbReference>
<evidence type="ECO:0000256" key="6">
    <source>
        <dbReference type="SAM" id="Phobius"/>
    </source>
</evidence>
<dbReference type="InterPro" id="IPR057611">
    <property type="entry name" value="PIEZO_dom"/>
</dbReference>
<dbReference type="GO" id="GO:0008381">
    <property type="term" value="F:mechanosensitive monoatomic ion channel activity"/>
    <property type="evidence" value="ECO:0007669"/>
    <property type="project" value="InterPro"/>
</dbReference>
<keyword evidence="3 6" id="KW-0812">Transmembrane</keyword>
<feature type="transmembrane region" description="Helical" evidence="6">
    <location>
        <begin position="397"/>
        <end position="417"/>
    </location>
</feature>
<comment type="subcellular location">
    <subcellularLocation>
        <location evidence="1">Membrane</location>
        <topology evidence="1">Multi-pass membrane protein</topology>
    </subcellularLocation>
</comment>
<dbReference type="GO" id="GO:0005261">
    <property type="term" value="F:monoatomic cation channel activity"/>
    <property type="evidence" value="ECO:0007669"/>
    <property type="project" value="TreeGrafter"/>
</dbReference>
<proteinExistence type="inferred from homology"/>
<feature type="transmembrane region" description="Helical" evidence="6">
    <location>
        <begin position="2075"/>
        <end position="2095"/>
    </location>
</feature>
<feature type="transmembrane region" description="Helical" evidence="6">
    <location>
        <begin position="891"/>
        <end position="912"/>
    </location>
</feature>
<feature type="transmembrane region" description="Helical" evidence="6">
    <location>
        <begin position="2219"/>
        <end position="2240"/>
    </location>
</feature>
<feature type="transmembrane region" description="Helical" evidence="6">
    <location>
        <begin position="1729"/>
        <end position="1750"/>
    </location>
</feature>
<dbReference type="GO" id="GO:0050982">
    <property type="term" value="P:detection of mechanical stimulus"/>
    <property type="evidence" value="ECO:0007669"/>
    <property type="project" value="TreeGrafter"/>
</dbReference>
<keyword evidence="7" id="KW-0732">Signal</keyword>
<evidence type="ECO:0000256" key="4">
    <source>
        <dbReference type="ARBA" id="ARBA00022989"/>
    </source>
</evidence>
<feature type="transmembrane region" description="Helical" evidence="6">
    <location>
        <begin position="2107"/>
        <end position="2130"/>
    </location>
</feature>
<gene>
    <name evidence="12" type="ORF">DKX38_007197</name>
</gene>
<evidence type="ECO:0000256" key="3">
    <source>
        <dbReference type="ARBA" id="ARBA00022692"/>
    </source>
</evidence>
<dbReference type="Pfam" id="PF23188">
    <property type="entry name" value="THU_Piezo1"/>
    <property type="match status" value="1"/>
</dbReference>
<keyword evidence="13" id="KW-1185">Reference proteome</keyword>
<keyword evidence="5 6" id="KW-0472">Membrane</keyword>
<feature type="transmembrane region" description="Helical" evidence="6">
    <location>
        <begin position="1139"/>
        <end position="1168"/>
    </location>
</feature>
<accession>A0A5N5MMY0</accession>
<feature type="transmembrane region" description="Helical" evidence="6">
    <location>
        <begin position="1757"/>
        <end position="1776"/>
    </location>
</feature>
<feature type="transmembrane region" description="Helical" evidence="6">
    <location>
        <begin position="593"/>
        <end position="613"/>
    </location>
</feature>
<feature type="transmembrane region" description="Helical" evidence="6">
    <location>
        <begin position="765"/>
        <end position="784"/>
    </location>
</feature>
<feature type="signal peptide" evidence="7">
    <location>
        <begin position="1"/>
        <end position="21"/>
    </location>
</feature>
<feature type="transmembrane region" description="Helical" evidence="6">
    <location>
        <begin position="2462"/>
        <end position="2479"/>
    </location>
</feature>
<feature type="transmembrane region" description="Helical" evidence="6">
    <location>
        <begin position="284"/>
        <end position="302"/>
    </location>
</feature>
<evidence type="ECO:0000259" key="8">
    <source>
        <dbReference type="Pfam" id="PF12166"/>
    </source>
</evidence>
<keyword evidence="4 6" id="KW-1133">Transmembrane helix</keyword>
<evidence type="ECO:0000259" key="11">
    <source>
        <dbReference type="Pfam" id="PF25288"/>
    </source>
</evidence>
<evidence type="ECO:0000256" key="7">
    <source>
        <dbReference type="SAM" id="SignalP"/>
    </source>
</evidence>
<evidence type="ECO:0000259" key="10">
    <source>
        <dbReference type="Pfam" id="PF24874"/>
    </source>
</evidence>
<evidence type="ECO:0000259" key="9">
    <source>
        <dbReference type="Pfam" id="PF23188"/>
    </source>
</evidence>
<feature type="transmembrane region" description="Helical" evidence="6">
    <location>
        <begin position="1180"/>
        <end position="1196"/>
    </location>
</feature>
<feature type="transmembrane region" description="Helical" evidence="6">
    <location>
        <begin position="1704"/>
        <end position="1723"/>
    </location>
</feature>
<evidence type="ECO:0000256" key="2">
    <source>
        <dbReference type="ARBA" id="ARBA00007821"/>
    </source>
</evidence>
<feature type="transmembrane region" description="Helical" evidence="6">
    <location>
        <begin position="1788"/>
        <end position="1808"/>
    </location>
</feature>
<feature type="chain" id="PRO_5024358865" evidence="7">
    <location>
        <begin position="22"/>
        <end position="2544"/>
    </location>
</feature>
<dbReference type="EMBL" id="VDCV01000005">
    <property type="protein sequence ID" value="KAB5556288.1"/>
    <property type="molecule type" value="Genomic_DNA"/>
</dbReference>
<feature type="transmembrane region" description="Helical" evidence="6">
    <location>
        <begin position="796"/>
        <end position="815"/>
    </location>
</feature>
<dbReference type="PANTHER" id="PTHR13167">
    <property type="entry name" value="PIEZO-TYPE MECHANOSENSITIVE ION CHANNEL COMPONENT"/>
    <property type="match status" value="1"/>
</dbReference>
<name>A0A5N5MMY0_9ROSI</name>
<dbReference type="InterPro" id="IPR027272">
    <property type="entry name" value="Piezo"/>
</dbReference>
<dbReference type="GO" id="GO:0016020">
    <property type="term" value="C:membrane"/>
    <property type="evidence" value="ECO:0007669"/>
    <property type="project" value="UniProtKB-SubCell"/>
</dbReference>
<evidence type="ECO:0000313" key="12">
    <source>
        <dbReference type="EMBL" id="KAB5556288.1"/>
    </source>
</evidence>
<feature type="transmembrane region" description="Helical" evidence="6">
    <location>
        <begin position="2048"/>
        <end position="2068"/>
    </location>
</feature>
<feature type="transmembrane region" description="Helical" evidence="6">
    <location>
        <begin position="141"/>
        <end position="166"/>
    </location>
</feature>
<feature type="transmembrane region" description="Helical" evidence="6">
    <location>
        <begin position="1407"/>
        <end position="1426"/>
    </location>
</feature>
<feature type="transmembrane region" description="Helical" evidence="6">
    <location>
        <begin position="1300"/>
        <end position="1318"/>
    </location>
</feature>
<feature type="transmembrane region" description="Helical" evidence="6">
    <location>
        <begin position="234"/>
        <end position="253"/>
    </location>
</feature>
<dbReference type="InterPro" id="IPR056768">
    <property type="entry name" value="THU_Piezo"/>
</dbReference>
<feature type="transmembrane region" description="Helical" evidence="6">
    <location>
        <begin position="423"/>
        <end position="444"/>
    </location>
</feature>
<dbReference type="Pfam" id="PF12166">
    <property type="entry name" value="Piezo_cap"/>
    <property type="match status" value="1"/>
</dbReference>
<feature type="transmembrane region" description="Helical" evidence="6">
    <location>
        <begin position="707"/>
        <end position="728"/>
    </location>
</feature>
<dbReference type="GO" id="GO:0071260">
    <property type="term" value="P:cellular response to mechanical stimulus"/>
    <property type="evidence" value="ECO:0007669"/>
    <property type="project" value="TreeGrafter"/>
</dbReference>
<feature type="domain" description="Piezo THU9 and anchor" evidence="10">
    <location>
        <begin position="2004"/>
        <end position="2241"/>
    </location>
</feature>
<feature type="transmembrane region" description="Helical" evidence="6">
    <location>
        <begin position="740"/>
        <end position="759"/>
    </location>
</feature>
<feature type="domain" description="Piezo non-specific cation channel cap" evidence="8">
    <location>
        <begin position="2269"/>
        <end position="2543"/>
    </location>
</feature>
<dbReference type="Pfam" id="PF25288">
    <property type="entry name" value="PIEZO"/>
    <property type="match status" value="1"/>
</dbReference>
<feature type="transmembrane region" description="Helical" evidence="6">
    <location>
        <begin position="835"/>
        <end position="856"/>
    </location>
</feature>
<feature type="transmembrane region" description="Helical" evidence="6">
    <location>
        <begin position="259"/>
        <end position="279"/>
    </location>
</feature>
<comment type="caution">
    <text evidence="12">The sequence shown here is derived from an EMBL/GenBank/DDBJ whole genome shotgun (WGS) entry which is preliminary data.</text>
</comment>
<dbReference type="PANTHER" id="PTHR13167:SF46">
    <property type="entry name" value="PIEZO NON-SPECIFIC CATION CHANNEL R-RAS-BINDING DOMAIN-CONTAINING PROTEIN"/>
    <property type="match status" value="1"/>
</dbReference>
<protein>
    <submittedName>
        <fullName evidence="12">Uncharacterized protein</fullName>
    </submittedName>
</protein>
<dbReference type="InterPro" id="IPR056770">
    <property type="entry name" value="Piezo_THU9_anchor"/>
</dbReference>
<feature type="transmembrane region" description="Helical" evidence="6">
    <location>
        <begin position="566"/>
        <end position="587"/>
    </location>
</feature>
<evidence type="ECO:0000256" key="1">
    <source>
        <dbReference type="ARBA" id="ARBA00004141"/>
    </source>
</evidence>
<dbReference type="InterPro" id="IPR031334">
    <property type="entry name" value="Piezo_cap_dom"/>
</dbReference>
<evidence type="ECO:0000256" key="5">
    <source>
        <dbReference type="ARBA" id="ARBA00023136"/>
    </source>
</evidence>
<feature type="domain" description="Piezo transmembrane helical unit" evidence="9">
    <location>
        <begin position="1700"/>
        <end position="1772"/>
    </location>
</feature>
<feature type="transmembrane region" description="Helical" evidence="6">
    <location>
        <begin position="72"/>
        <end position="95"/>
    </location>
</feature>
<feature type="transmembrane region" description="Helical" evidence="6">
    <location>
        <begin position="330"/>
        <end position="349"/>
    </location>
</feature>
<reference evidence="13" key="1">
    <citation type="journal article" date="2019" name="Gigascience">
        <title>De novo genome assembly of the endangered Acer yangbiense, a plant species with extremely small populations endemic to Yunnan Province, China.</title>
        <authorList>
            <person name="Yang J."/>
            <person name="Wariss H.M."/>
            <person name="Tao L."/>
            <person name="Zhang R."/>
            <person name="Yun Q."/>
            <person name="Hollingsworth P."/>
            <person name="Dao Z."/>
            <person name="Luo G."/>
            <person name="Guo H."/>
            <person name="Ma Y."/>
            <person name="Sun W."/>
        </authorList>
    </citation>
    <scope>NUCLEOTIDE SEQUENCE [LARGE SCALE GENOMIC DNA]</scope>
    <source>
        <strain evidence="13">cv. br00</strain>
    </source>
</reference>
<organism evidence="12 13">
    <name type="scientific">Salix brachista</name>
    <dbReference type="NCBI Taxonomy" id="2182728"/>
    <lineage>
        <taxon>Eukaryota</taxon>
        <taxon>Viridiplantae</taxon>
        <taxon>Streptophyta</taxon>
        <taxon>Embryophyta</taxon>
        <taxon>Tracheophyta</taxon>
        <taxon>Spermatophyta</taxon>
        <taxon>Magnoliopsida</taxon>
        <taxon>eudicotyledons</taxon>
        <taxon>Gunneridae</taxon>
        <taxon>Pentapetalae</taxon>
        <taxon>rosids</taxon>
        <taxon>fabids</taxon>
        <taxon>Malpighiales</taxon>
        <taxon>Salicaceae</taxon>
        <taxon>Saliceae</taxon>
        <taxon>Salix</taxon>
    </lineage>
</organism>
<feature type="domain" description="Piezo-type mechanosensitive ion channel homolog" evidence="11">
    <location>
        <begin position="552"/>
        <end position="699"/>
    </location>
</feature>
<feature type="transmembrane region" description="Helical" evidence="6">
    <location>
        <begin position="1324"/>
        <end position="1341"/>
    </location>
</feature>
<feature type="transmembrane region" description="Helical" evidence="6">
    <location>
        <begin position="1353"/>
        <end position="1370"/>
    </location>
</feature>
<feature type="transmembrane region" description="Helical" evidence="6">
    <location>
        <begin position="2005"/>
        <end position="2028"/>
    </location>
</feature>